<dbReference type="PANTHER" id="PTHR47163">
    <property type="entry name" value="DDE_TNP_IS1595 DOMAIN-CONTAINING PROTEIN"/>
    <property type="match status" value="1"/>
</dbReference>
<organism evidence="2 3">
    <name type="scientific">Hydra vulgaris</name>
    <name type="common">Hydra</name>
    <name type="synonym">Hydra attenuata</name>
    <dbReference type="NCBI Taxonomy" id="6087"/>
    <lineage>
        <taxon>Eukaryota</taxon>
        <taxon>Metazoa</taxon>
        <taxon>Cnidaria</taxon>
        <taxon>Hydrozoa</taxon>
        <taxon>Hydroidolina</taxon>
        <taxon>Anthoathecata</taxon>
        <taxon>Aplanulata</taxon>
        <taxon>Hydridae</taxon>
        <taxon>Hydra</taxon>
    </lineage>
</organism>
<dbReference type="Pfam" id="PF12762">
    <property type="entry name" value="DDE_Tnp_IS1595"/>
    <property type="match status" value="1"/>
</dbReference>
<evidence type="ECO:0000313" key="2">
    <source>
        <dbReference type="Proteomes" id="UP001652625"/>
    </source>
</evidence>
<dbReference type="PANTHER" id="PTHR47163:SF2">
    <property type="entry name" value="SI:DKEY-17M8.2"/>
    <property type="match status" value="1"/>
</dbReference>
<dbReference type="GeneID" id="136083381"/>
<dbReference type="SMART" id="SM01126">
    <property type="entry name" value="DDE_Tnp_IS1595"/>
    <property type="match status" value="1"/>
</dbReference>
<protein>
    <submittedName>
        <fullName evidence="3">Uncharacterized protein LOC136083381</fullName>
    </submittedName>
</protein>
<dbReference type="InterPro" id="IPR053164">
    <property type="entry name" value="IS1016-like_transposase"/>
</dbReference>
<dbReference type="RefSeq" id="XP_065658848.1">
    <property type="nucleotide sequence ID" value="XM_065802776.1"/>
</dbReference>
<sequence length="196" mass="22959">MVTWRCPFKHCRKTISIRVGSFFKRSHLELWQIIGITYLWTRCAKVEECRRKILEKSGSGRVVEIDESLFTRRKKNRGKIVEEQWIFSGYDVTTKKALPIPVERRDVATLIPIIMQWIRPGTVIWSDMWAAYGNLAAHGYQHGTVNHTYLFVDPITGVTTNRVEAMWQRSKSKFKAMFGSSNQEMIHDYLSELMWA</sequence>
<dbReference type="Proteomes" id="UP001652625">
    <property type="component" value="Chromosome 08"/>
</dbReference>
<evidence type="ECO:0000313" key="3">
    <source>
        <dbReference type="RefSeq" id="XP_065658848.1"/>
    </source>
</evidence>
<dbReference type="InterPro" id="IPR024445">
    <property type="entry name" value="Tnp_ISXO2-like"/>
</dbReference>
<reference evidence="3" key="1">
    <citation type="submission" date="2025-08" db="UniProtKB">
        <authorList>
            <consortium name="RefSeq"/>
        </authorList>
    </citation>
    <scope>IDENTIFICATION</scope>
</reference>
<evidence type="ECO:0000259" key="1">
    <source>
        <dbReference type="SMART" id="SM01126"/>
    </source>
</evidence>
<feature type="domain" description="ISXO2-like transposase" evidence="1">
    <location>
        <begin position="55"/>
        <end position="196"/>
    </location>
</feature>
<gene>
    <name evidence="3" type="primary">LOC136083381</name>
</gene>
<keyword evidence="2" id="KW-1185">Reference proteome</keyword>
<accession>A0ABM4CB04</accession>
<name>A0ABM4CB04_HYDVU</name>
<proteinExistence type="predicted"/>